<dbReference type="Pfam" id="PF00583">
    <property type="entry name" value="Acetyltransf_1"/>
    <property type="match status" value="1"/>
</dbReference>
<dbReference type="Gene3D" id="3.40.630.30">
    <property type="match status" value="1"/>
</dbReference>
<dbReference type="AlphaFoldDB" id="A0A9X1S3L5"/>
<accession>A0A9X1S3L5</accession>
<dbReference type="InterPro" id="IPR000182">
    <property type="entry name" value="GNAT_dom"/>
</dbReference>
<dbReference type="SUPFAM" id="SSF55729">
    <property type="entry name" value="Acyl-CoA N-acyltransferases (Nat)"/>
    <property type="match status" value="1"/>
</dbReference>
<reference evidence="4" key="1">
    <citation type="submission" date="2021-04" db="EMBL/GenBank/DDBJ databases">
        <title>Microbacterium tenobrionis sp. nov. and Microbacterium allomyrinae sp. nov., isolated from larvae of Tenobrio molitor and Allomyrina dichotoma, respectively.</title>
        <authorList>
            <person name="Lee S.D."/>
        </authorList>
    </citation>
    <scope>NUCLEOTIDE SEQUENCE</scope>
    <source>
        <strain evidence="4">BWT-G7</strain>
    </source>
</reference>
<name>A0A9X1S3L5_9MICO</name>
<proteinExistence type="predicted"/>
<sequence>MTASTDPRVAVRRIRADEWQAVRALRVEATNDPDASIAFLESPIDVASRTDQFWQERSSDAAESEVAAQFVAIVRDVWVGSASVLVRATGQVDHLGRYVDDRRADVVGVYVSPSFRGSGAIDLLLTAAAEWAGSLGLAQIFLDVHRDNARAQAAYRRCGFAPTGETLSSPIGPEIVMGRALPRR</sequence>
<keyword evidence="2" id="KW-0012">Acyltransferase</keyword>
<dbReference type="InterPro" id="IPR050832">
    <property type="entry name" value="Bact_Acetyltransf"/>
</dbReference>
<feature type="domain" description="N-acetyltransferase" evidence="3">
    <location>
        <begin position="9"/>
        <end position="182"/>
    </location>
</feature>
<evidence type="ECO:0000256" key="1">
    <source>
        <dbReference type="ARBA" id="ARBA00022679"/>
    </source>
</evidence>
<dbReference type="InterPro" id="IPR016181">
    <property type="entry name" value="Acyl_CoA_acyltransferase"/>
</dbReference>
<protein>
    <submittedName>
        <fullName evidence="4">GNAT family N-acetyltransferase</fullName>
    </submittedName>
</protein>
<keyword evidence="5" id="KW-1185">Reference proteome</keyword>
<dbReference type="RefSeq" id="WP_229384034.1">
    <property type="nucleotide sequence ID" value="NZ_JAGTTN010000002.1"/>
</dbReference>
<organism evidence="4 5">
    <name type="scientific">Microbacterium allomyrinae</name>
    <dbReference type="NCBI Taxonomy" id="2830666"/>
    <lineage>
        <taxon>Bacteria</taxon>
        <taxon>Bacillati</taxon>
        <taxon>Actinomycetota</taxon>
        <taxon>Actinomycetes</taxon>
        <taxon>Micrococcales</taxon>
        <taxon>Microbacteriaceae</taxon>
        <taxon>Microbacterium</taxon>
    </lineage>
</organism>
<dbReference type="EMBL" id="JAGTTN010000002">
    <property type="protein sequence ID" value="MCC2032115.1"/>
    <property type="molecule type" value="Genomic_DNA"/>
</dbReference>
<dbReference type="Proteomes" id="UP001139354">
    <property type="component" value="Unassembled WGS sequence"/>
</dbReference>
<evidence type="ECO:0000313" key="5">
    <source>
        <dbReference type="Proteomes" id="UP001139354"/>
    </source>
</evidence>
<keyword evidence="1" id="KW-0808">Transferase</keyword>
<evidence type="ECO:0000256" key="2">
    <source>
        <dbReference type="ARBA" id="ARBA00023315"/>
    </source>
</evidence>
<evidence type="ECO:0000313" key="4">
    <source>
        <dbReference type="EMBL" id="MCC2032115.1"/>
    </source>
</evidence>
<gene>
    <name evidence="4" type="ORF">KEC57_07930</name>
</gene>
<comment type="caution">
    <text evidence="4">The sequence shown here is derived from an EMBL/GenBank/DDBJ whole genome shotgun (WGS) entry which is preliminary data.</text>
</comment>
<evidence type="ECO:0000259" key="3">
    <source>
        <dbReference type="PROSITE" id="PS51186"/>
    </source>
</evidence>
<dbReference type="PANTHER" id="PTHR43877">
    <property type="entry name" value="AMINOALKYLPHOSPHONATE N-ACETYLTRANSFERASE-RELATED-RELATED"/>
    <property type="match status" value="1"/>
</dbReference>
<dbReference type="GO" id="GO:0016747">
    <property type="term" value="F:acyltransferase activity, transferring groups other than amino-acyl groups"/>
    <property type="evidence" value="ECO:0007669"/>
    <property type="project" value="InterPro"/>
</dbReference>
<dbReference type="PROSITE" id="PS51186">
    <property type="entry name" value="GNAT"/>
    <property type="match status" value="1"/>
</dbReference>
<dbReference type="CDD" id="cd04301">
    <property type="entry name" value="NAT_SF"/>
    <property type="match status" value="1"/>
</dbReference>